<evidence type="ECO:0000256" key="1">
    <source>
        <dbReference type="ARBA" id="ARBA00022723"/>
    </source>
</evidence>
<evidence type="ECO:0000313" key="7">
    <source>
        <dbReference type="Proteomes" id="UP000283269"/>
    </source>
</evidence>
<dbReference type="GO" id="GO:0008270">
    <property type="term" value="F:zinc ion binding"/>
    <property type="evidence" value="ECO:0007669"/>
    <property type="project" value="UniProtKB-KW"/>
</dbReference>
<evidence type="ECO:0000256" key="3">
    <source>
        <dbReference type="ARBA" id="ARBA00022833"/>
    </source>
</evidence>
<dbReference type="SUPFAM" id="SSF144232">
    <property type="entry name" value="HIT/MYND zinc finger-like"/>
    <property type="match status" value="1"/>
</dbReference>
<dbReference type="InterPro" id="IPR002893">
    <property type="entry name" value="Znf_MYND"/>
</dbReference>
<dbReference type="OrthoDB" id="432970at2759"/>
<dbReference type="GO" id="GO:0005634">
    <property type="term" value="C:nucleus"/>
    <property type="evidence" value="ECO:0007669"/>
    <property type="project" value="TreeGrafter"/>
</dbReference>
<evidence type="ECO:0000259" key="5">
    <source>
        <dbReference type="PROSITE" id="PS50865"/>
    </source>
</evidence>
<dbReference type="InterPro" id="IPR027974">
    <property type="entry name" value="DUF4470"/>
</dbReference>
<keyword evidence="3" id="KW-0862">Zinc</keyword>
<dbReference type="STRING" id="93625.A0A409XQ02"/>
<dbReference type="PANTHER" id="PTHR10237:SF14">
    <property type="entry name" value="MYND-TYPE DOMAIN-CONTAINING PROTEIN"/>
    <property type="match status" value="1"/>
</dbReference>
<feature type="domain" description="MYND-type" evidence="5">
    <location>
        <begin position="1150"/>
        <end position="1189"/>
    </location>
</feature>
<proteinExistence type="predicted"/>
<dbReference type="InParanoid" id="A0A409XQ02"/>
<sequence>MAHPVHWPKKFFFYPIGNTSPVCLTQELSPEQDANILLVGCGDCRSILYTVHHDLAPRYRNLDITCCDWEPAVLARNILLLTMSADGIAPATAWAIFYHFFLDQSAYNILLAQCRTLVQVSIDMKSWKISKYGHYLRFCTDQSLAEVRRNWILYLETENLTETGRKSMQNSVMASILSVRNKKVRGVMKSPRAAGPLFLSLLDECGKLYETYWSTGVVDPDGSQVLPYANPTFIYSLSGSQFNVHGGTHPLMSFHLAPALASAKHSKTSSISTIKRLVFCAKDQFDSWYMSFRTRVAVGSSANLVIRFFVGESLAFCRALQRCKEMKSMETGIYAYPWGGTQIHFDAEDYTHSASRSAPLSFNVIDTSNLTDHIGLINILLVTVPLLQRKPWTVLLTNTLVQPVYGEASALTDLTCGDVPTIALLLGIAPSAYLSHFTTHSNKHEVLMSMLAQGPNFEQLISWKFPHFVFANPNTAVPQLDQQPVTLVCDAKKLAQFLISIYLKMFEDENFLLLLNDHSLESVNKRINVHYLRESLAALFEFVRKRAAVDWAQLRSIFLNSLIGDRVLLMGSNNYQDLLCQLSLRNVLGEAHDCPLTRLATLHKPHGCFKGWATVPPVVCVVLKVPRLRLKVLEDMQADEIGVPILQCESQGVNFHNIHPSIRPIFGDITVSRANSEPQVVINEDLRGWKGDSPLIVTFYISSWTLVLDPPESLRIGFHIRSTPSTVHKIMPKLGSTFTIYSTNLTDTEHIQIVRHRPDNPEEYPSLRTSSGQATLLDVNPGQNVVAHFDGSGCKVGMLTIRDNVTDTEAAKSLAKGANVSVVPVADSTVLVSFKEYRKHFVFPFPIFIRQIKTKIARKSSYIEIDAYVRPNYNDFLDPSLNSFSIARHDSQINLINMHYLDLGNIPSLDLLSNQQKFQWLYTHLATSLSNPENQTRTKSTQGSHGALREVQSTITSIFEHFASNKSKERNPYCLFNPNDEVGMYAFIYVNDMKLDLSSQTIVLDACLIPLYSGMPDRGHILEWIADCNPNRIITCNDETRAWMLLLPALAERCRTWKHFESCDYLITAIPASLGKQECSPLCSCGKGHNLGLFATLSKWKVLHKEATRVAISPLFAFSFMEKTNAWPMNRNTSMSSKIQDNISLSSSGCTNCDGPGKPKILLCGRCKRVKYCSSECQKKHWKEHKGHCAIR</sequence>
<dbReference type="AlphaFoldDB" id="A0A409XQ02"/>
<name>A0A409XQ02_PSICY</name>
<keyword evidence="2 4" id="KW-0863">Zinc-finger</keyword>
<evidence type="ECO:0000313" key="6">
    <source>
        <dbReference type="EMBL" id="PPQ92791.1"/>
    </source>
</evidence>
<dbReference type="CDD" id="cd23020">
    <property type="entry name" value="zf-HIT"/>
    <property type="match status" value="1"/>
</dbReference>
<keyword evidence="7" id="KW-1185">Reference proteome</keyword>
<evidence type="ECO:0000256" key="2">
    <source>
        <dbReference type="ARBA" id="ARBA00022771"/>
    </source>
</evidence>
<dbReference type="PROSITE" id="PS01360">
    <property type="entry name" value="ZF_MYND_1"/>
    <property type="match status" value="1"/>
</dbReference>
<dbReference type="Pfam" id="PF01753">
    <property type="entry name" value="zf-MYND"/>
    <property type="match status" value="1"/>
</dbReference>
<organism evidence="6 7">
    <name type="scientific">Psilocybe cyanescens</name>
    <dbReference type="NCBI Taxonomy" id="93625"/>
    <lineage>
        <taxon>Eukaryota</taxon>
        <taxon>Fungi</taxon>
        <taxon>Dikarya</taxon>
        <taxon>Basidiomycota</taxon>
        <taxon>Agaricomycotina</taxon>
        <taxon>Agaricomycetes</taxon>
        <taxon>Agaricomycetidae</taxon>
        <taxon>Agaricales</taxon>
        <taxon>Agaricineae</taxon>
        <taxon>Strophariaceae</taxon>
        <taxon>Psilocybe</taxon>
    </lineage>
</organism>
<dbReference type="PANTHER" id="PTHR10237">
    <property type="entry name" value="DEFORMED EPIDERMAL AUTOREGULATORY FACTOR 1 HOMOLOG SUPPRESSIN"/>
    <property type="match status" value="1"/>
</dbReference>
<dbReference type="InterPro" id="IPR024119">
    <property type="entry name" value="TF_DEAF-1"/>
</dbReference>
<dbReference type="EMBL" id="NHYD01000969">
    <property type="protein sequence ID" value="PPQ92791.1"/>
    <property type="molecule type" value="Genomic_DNA"/>
</dbReference>
<gene>
    <name evidence="6" type="ORF">CVT25_003902</name>
</gene>
<comment type="caution">
    <text evidence="6">The sequence shown here is derived from an EMBL/GenBank/DDBJ whole genome shotgun (WGS) entry which is preliminary data.</text>
</comment>
<dbReference type="Proteomes" id="UP000283269">
    <property type="component" value="Unassembled WGS sequence"/>
</dbReference>
<dbReference type="GO" id="GO:0000981">
    <property type="term" value="F:DNA-binding transcription factor activity, RNA polymerase II-specific"/>
    <property type="evidence" value="ECO:0007669"/>
    <property type="project" value="TreeGrafter"/>
</dbReference>
<reference evidence="6 7" key="1">
    <citation type="journal article" date="2018" name="Evol. Lett.">
        <title>Horizontal gene cluster transfer increased hallucinogenic mushroom diversity.</title>
        <authorList>
            <person name="Reynolds H.T."/>
            <person name="Vijayakumar V."/>
            <person name="Gluck-Thaler E."/>
            <person name="Korotkin H.B."/>
            <person name="Matheny P.B."/>
            <person name="Slot J.C."/>
        </authorList>
    </citation>
    <scope>NUCLEOTIDE SEQUENCE [LARGE SCALE GENOMIC DNA]</scope>
    <source>
        <strain evidence="6 7">2631</strain>
    </source>
</reference>
<dbReference type="Pfam" id="PF14737">
    <property type="entry name" value="DUF4470"/>
    <property type="match status" value="1"/>
</dbReference>
<accession>A0A409XQ02</accession>
<dbReference type="Gene3D" id="6.10.140.2220">
    <property type="match status" value="1"/>
</dbReference>
<dbReference type="PROSITE" id="PS50865">
    <property type="entry name" value="ZF_MYND_2"/>
    <property type="match status" value="1"/>
</dbReference>
<keyword evidence="1" id="KW-0479">Metal-binding</keyword>
<protein>
    <recommendedName>
        <fullName evidence="5">MYND-type domain-containing protein</fullName>
    </recommendedName>
</protein>
<evidence type="ECO:0000256" key="4">
    <source>
        <dbReference type="PROSITE-ProRule" id="PRU00134"/>
    </source>
</evidence>